<dbReference type="Proteomes" id="UP000060778">
    <property type="component" value="Chromosome"/>
</dbReference>
<accession>A0A0U3F983</accession>
<dbReference type="STRING" id="940295.EYM_01190"/>
<protein>
    <submittedName>
        <fullName evidence="1">Uncharacterized protein</fullName>
    </submittedName>
</protein>
<reference evidence="1 2" key="1">
    <citation type="submission" date="2013-11" db="EMBL/GenBank/DDBJ databases">
        <title>Comparative genomics of Ignicoccus.</title>
        <authorList>
            <person name="Podar M."/>
        </authorList>
    </citation>
    <scope>NUCLEOTIDE SEQUENCE [LARGE SCALE GENOMIC DNA]</scope>
    <source>
        <strain evidence="1 2">DSM 13165</strain>
    </source>
</reference>
<sequence length="140" mass="16635">MGDLEESSVIELRKKRSKGRVHEYAYFNGFLRLKCDWKYLLSNLDTLSKEIGVYYESNGTKILLYGDVDRLVKKLVITCSVRQCTKSLRAIEKARDIVWELNYFEDTFWYSKIVENFERGGFWSVCRVVSSFRKLYKLDK</sequence>
<evidence type="ECO:0000313" key="1">
    <source>
        <dbReference type="EMBL" id="ALU12185.1"/>
    </source>
</evidence>
<proteinExistence type="predicted"/>
<dbReference type="KEGG" id="iis:EYM_01190"/>
<name>A0A0U3F983_9CREN</name>
<evidence type="ECO:0000313" key="2">
    <source>
        <dbReference type="Proteomes" id="UP000060778"/>
    </source>
</evidence>
<organism evidence="1 2">
    <name type="scientific">Ignicoccus islandicus DSM 13165</name>
    <dbReference type="NCBI Taxonomy" id="940295"/>
    <lineage>
        <taxon>Archaea</taxon>
        <taxon>Thermoproteota</taxon>
        <taxon>Thermoprotei</taxon>
        <taxon>Desulfurococcales</taxon>
        <taxon>Desulfurococcaceae</taxon>
        <taxon>Ignicoccus</taxon>
    </lineage>
</organism>
<gene>
    <name evidence="1" type="ORF">EYM_01190</name>
</gene>
<dbReference type="EMBL" id="CP006867">
    <property type="protein sequence ID" value="ALU12185.1"/>
    <property type="molecule type" value="Genomic_DNA"/>
</dbReference>
<dbReference type="AlphaFoldDB" id="A0A0U3F983"/>
<keyword evidence="2" id="KW-1185">Reference proteome</keyword>